<comment type="caution">
    <text evidence="2">The sequence shown here is derived from an EMBL/GenBank/DDBJ whole genome shotgun (WGS) entry which is preliminary data.</text>
</comment>
<name>A0A9W6XVV3_9STRA</name>
<dbReference type="EMBL" id="BSXT01002288">
    <property type="protein sequence ID" value="GMF48196.1"/>
    <property type="molecule type" value="Genomic_DNA"/>
</dbReference>
<feature type="region of interest" description="Disordered" evidence="1">
    <location>
        <begin position="1"/>
        <end position="42"/>
    </location>
</feature>
<feature type="compositionally biased region" description="Basic and acidic residues" evidence="1">
    <location>
        <begin position="27"/>
        <end position="42"/>
    </location>
</feature>
<sequence>MLAPKKGKPSGGRIDHFYDASDEAELGDSRDDPADLRGDRDDTVKDQIRRLSYDEAERDNSQYVDLRTHFSLDKVAELEGKWYHSDASLQWLKRFIYEMKGTRMPQNSWCEPLSLRLGQAANSWCRQLPKKTQQRWSLLSEAWLGWDRSQFDQPARTRYYSRRRNENQPICDFLIRLNEYARTDKIKYEKGGADAADHVQQFLLNCGDDGIMDLLYPLQLPDIQRVEPIIIKKILGEKRKKQRDRLVASRVGESCATMVLSA</sequence>
<dbReference type="Proteomes" id="UP001165121">
    <property type="component" value="Unassembled WGS sequence"/>
</dbReference>
<evidence type="ECO:0000313" key="2">
    <source>
        <dbReference type="EMBL" id="GMF48196.1"/>
    </source>
</evidence>
<accession>A0A9W6XVV3</accession>
<evidence type="ECO:0000256" key="1">
    <source>
        <dbReference type="SAM" id="MobiDB-lite"/>
    </source>
</evidence>
<gene>
    <name evidence="2" type="ORF">Pfra01_001851200</name>
</gene>
<dbReference type="OrthoDB" id="122772at2759"/>
<evidence type="ECO:0000313" key="3">
    <source>
        <dbReference type="Proteomes" id="UP001165121"/>
    </source>
</evidence>
<protein>
    <submittedName>
        <fullName evidence="2">Unnamed protein product</fullName>
    </submittedName>
</protein>
<dbReference type="AlphaFoldDB" id="A0A9W6XVV3"/>
<proteinExistence type="predicted"/>
<keyword evidence="3" id="KW-1185">Reference proteome</keyword>
<organism evidence="2 3">
    <name type="scientific">Phytophthora fragariaefolia</name>
    <dbReference type="NCBI Taxonomy" id="1490495"/>
    <lineage>
        <taxon>Eukaryota</taxon>
        <taxon>Sar</taxon>
        <taxon>Stramenopiles</taxon>
        <taxon>Oomycota</taxon>
        <taxon>Peronosporomycetes</taxon>
        <taxon>Peronosporales</taxon>
        <taxon>Peronosporaceae</taxon>
        <taxon>Phytophthora</taxon>
    </lineage>
</organism>
<reference evidence="2" key="1">
    <citation type="submission" date="2023-04" db="EMBL/GenBank/DDBJ databases">
        <title>Phytophthora fragariaefolia NBRC 109709.</title>
        <authorList>
            <person name="Ichikawa N."/>
            <person name="Sato H."/>
            <person name="Tonouchi N."/>
        </authorList>
    </citation>
    <scope>NUCLEOTIDE SEQUENCE</scope>
    <source>
        <strain evidence="2">NBRC 109709</strain>
    </source>
</reference>